<evidence type="ECO:0000256" key="2">
    <source>
        <dbReference type="ARBA" id="ARBA00023242"/>
    </source>
</evidence>
<evidence type="ECO:0000313" key="5">
    <source>
        <dbReference type="Proteomes" id="UP000242450"/>
    </source>
</evidence>
<gene>
    <name evidence="4" type="ORF">Celaphus_00000084</name>
</gene>
<dbReference type="GO" id="GO:0031491">
    <property type="term" value="F:nucleosome binding"/>
    <property type="evidence" value="ECO:0007669"/>
    <property type="project" value="TreeGrafter"/>
</dbReference>
<feature type="non-terminal residue" evidence="4">
    <location>
        <position position="75"/>
    </location>
</feature>
<comment type="subcellular location">
    <subcellularLocation>
        <location evidence="1">Nucleus</location>
    </subcellularLocation>
</comment>
<evidence type="ECO:0000313" key="4">
    <source>
        <dbReference type="EMBL" id="OWK14114.1"/>
    </source>
</evidence>
<evidence type="ECO:0000256" key="1">
    <source>
        <dbReference type="ARBA" id="ARBA00004123"/>
    </source>
</evidence>
<feature type="compositionally biased region" description="Basic and acidic residues" evidence="3">
    <location>
        <begin position="37"/>
        <end position="46"/>
    </location>
</feature>
<dbReference type="GO" id="GO:0005634">
    <property type="term" value="C:nucleus"/>
    <property type="evidence" value="ECO:0007669"/>
    <property type="project" value="UniProtKB-SubCell"/>
</dbReference>
<feature type="region of interest" description="Disordered" evidence="3">
    <location>
        <begin position="19"/>
        <end position="55"/>
    </location>
</feature>
<protein>
    <submittedName>
        <fullName evidence="4">Uncharacterized protein</fullName>
    </submittedName>
</protein>
<sequence>MWQLKKVLNEHHSTCSVCKGDVSGGDKSKKGVKRKKISEESGETAKRRSARVRNTKCKKEEKVDFQELLLKFLPS</sequence>
<dbReference type="OrthoDB" id="77564at2759"/>
<name>A0A212D7P2_CEREH</name>
<proteinExistence type="predicted"/>
<dbReference type="GO" id="GO:0006325">
    <property type="term" value="P:chromatin organization"/>
    <property type="evidence" value="ECO:0007669"/>
    <property type="project" value="InterPro"/>
</dbReference>
<keyword evidence="5" id="KW-1185">Reference proteome</keyword>
<reference evidence="4 5" key="1">
    <citation type="journal article" date="2018" name="Mol. Genet. Genomics">
        <title>The red deer Cervus elaphus genome CerEla1.0: sequencing, annotating, genes, and chromosomes.</title>
        <authorList>
            <person name="Bana N.A."/>
            <person name="Nyiri A."/>
            <person name="Nagy J."/>
            <person name="Frank K."/>
            <person name="Nagy T."/>
            <person name="Steger V."/>
            <person name="Schiller M."/>
            <person name="Lakatos P."/>
            <person name="Sugar L."/>
            <person name="Horn P."/>
            <person name="Barta E."/>
            <person name="Orosz L."/>
        </authorList>
    </citation>
    <scope>NUCLEOTIDE SEQUENCE [LARGE SCALE GENOMIC DNA]</scope>
    <source>
        <strain evidence="4">Hungarian</strain>
    </source>
</reference>
<dbReference type="InterPro" id="IPR033053">
    <property type="entry name" value="Hir3/CABIN1"/>
</dbReference>
<accession>A0A212D7P2</accession>
<dbReference type="PANTHER" id="PTHR15502">
    <property type="entry name" value="CALCINEURIN-BINDING PROTEIN CABIN 1-RELATED"/>
    <property type="match status" value="1"/>
</dbReference>
<dbReference type="AlphaFoldDB" id="A0A212D7P2"/>
<organism evidence="4 5">
    <name type="scientific">Cervus elaphus hippelaphus</name>
    <name type="common">European red deer</name>
    <dbReference type="NCBI Taxonomy" id="46360"/>
    <lineage>
        <taxon>Eukaryota</taxon>
        <taxon>Metazoa</taxon>
        <taxon>Chordata</taxon>
        <taxon>Craniata</taxon>
        <taxon>Vertebrata</taxon>
        <taxon>Euteleostomi</taxon>
        <taxon>Mammalia</taxon>
        <taxon>Eutheria</taxon>
        <taxon>Laurasiatheria</taxon>
        <taxon>Artiodactyla</taxon>
        <taxon>Ruminantia</taxon>
        <taxon>Pecora</taxon>
        <taxon>Cervidae</taxon>
        <taxon>Cervinae</taxon>
        <taxon>Cervus</taxon>
    </lineage>
</organism>
<dbReference type="Proteomes" id="UP000242450">
    <property type="component" value="Chromosome 5"/>
</dbReference>
<evidence type="ECO:0000256" key="3">
    <source>
        <dbReference type="SAM" id="MobiDB-lite"/>
    </source>
</evidence>
<dbReference type="EMBL" id="MKHE01000005">
    <property type="protein sequence ID" value="OWK14114.1"/>
    <property type="molecule type" value="Genomic_DNA"/>
</dbReference>
<comment type="caution">
    <text evidence="4">The sequence shown here is derived from an EMBL/GenBank/DDBJ whole genome shotgun (WGS) entry which is preliminary data.</text>
</comment>
<keyword evidence="2" id="KW-0539">Nucleus</keyword>
<dbReference type="PANTHER" id="PTHR15502:SF7">
    <property type="entry name" value="CALCINEURIN-BINDING PROTEIN CABIN-1"/>
    <property type="match status" value="1"/>
</dbReference>